<sequence>MSLISISRKTRLEKRYSKKMGSISVKVTYVKKMLLGLVPLQTLHKYRETYYGKVKDCKDCVITA</sequence>
<dbReference type="AlphaFoldDB" id="A0A4V3UYG1"/>
<dbReference type="RefSeq" id="WP_136335088.1">
    <property type="nucleotide sequence ID" value="NZ_QXMP01000001.1"/>
</dbReference>
<organism evidence="1 2">
    <name type="scientific">Robertkochia marina</name>
    <dbReference type="NCBI Taxonomy" id="1227945"/>
    <lineage>
        <taxon>Bacteria</taxon>
        <taxon>Pseudomonadati</taxon>
        <taxon>Bacteroidota</taxon>
        <taxon>Flavobacteriia</taxon>
        <taxon>Flavobacteriales</taxon>
        <taxon>Flavobacteriaceae</taxon>
        <taxon>Robertkochia</taxon>
    </lineage>
</organism>
<evidence type="ECO:0000313" key="1">
    <source>
        <dbReference type="EMBL" id="THD69598.1"/>
    </source>
</evidence>
<evidence type="ECO:0000313" key="2">
    <source>
        <dbReference type="Proteomes" id="UP000305939"/>
    </source>
</evidence>
<name>A0A4V3UYG1_9FLAO</name>
<gene>
    <name evidence="1" type="ORF">E7Z59_04530</name>
</gene>
<dbReference type="EMBL" id="SSMC01000001">
    <property type="protein sequence ID" value="THD69598.1"/>
    <property type="molecule type" value="Genomic_DNA"/>
</dbReference>
<keyword evidence="2" id="KW-1185">Reference proteome</keyword>
<dbReference type="OrthoDB" id="1467749at2"/>
<proteinExistence type="predicted"/>
<protein>
    <submittedName>
        <fullName evidence="1">Uncharacterized protein</fullName>
    </submittedName>
</protein>
<dbReference type="Proteomes" id="UP000305939">
    <property type="component" value="Unassembled WGS sequence"/>
</dbReference>
<accession>A0A4V3UYG1</accession>
<comment type="caution">
    <text evidence="1">The sequence shown here is derived from an EMBL/GenBank/DDBJ whole genome shotgun (WGS) entry which is preliminary data.</text>
</comment>
<reference evidence="1 2" key="1">
    <citation type="submission" date="2019-04" db="EMBL/GenBank/DDBJ databases">
        <title>Draft genome sequence of Robertkochia marina CC-AMO-30D.</title>
        <authorList>
            <person name="Hameed A."/>
            <person name="Lin S.-Y."/>
            <person name="Shahina M."/>
            <person name="Lai W.-A."/>
            <person name="Young C.-C."/>
        </authorList>
    </citation>
    <scope>NUCLEOTIDE SEQUENCE [LARGE SCALE GENOMIC DNA]</scope>
    <source>
        <strain evidence="1 2">CC-AMO-30D</strain>
    </source>
</reference>